<dbReference type="PROSITE" id="PS51035">
    <property type="entry name" value="BAG"/>
    <property type="match status" value="1"/>
</dbReference>
<sequence>METTSFHRDLVAQAGRSVAQSSAGPPKSAKVASELPASAGASFSKLANLTSSLLQDLPPSLQPYLDTALGQVLRASEYLQSTTGLSPATLCTTAGAVLLLGAIPAVATRKGQNKQGKGGVMSRYGWSRDDSGLSPYASSLGQGGVPAVTEDDFSYITSQDLETEGIDSDYSHNIRGADSYAPAAPSPTRAYSQSPPEDDILLVRHKGVTYPEHFPAYAIGDGKLFVSDVKERVGIFLNLPERRYSRIKLFYKGRILHDDNQPIRAYGVKNNSEVLVSIPDFGAGSSGESGEEVIVEQPLSKSQKKRRGRKQKSRSPQDSASTLSLEVPGDDERSRGTSRIRTKSISSGVGVPRARVGPGPAPIVPGGAPGGPYDKMNIIATNFNENLLPMCQKYAANPPLDEKKNKEEHAKASELVLTQVIMKLDGVDPNGDDGARARRKALVKHVQAVLTMIDEVKSLTTKA</sequence>
<accession>A0AAE0INA0</accession>
<feature type="domain" description="BAG" evidence="3">
    <location>
        <begin position="385"/>
        <end position="457"/>
    </location>
</feature>
<dbReference type="Gene3D" id="3.10.20.90">
    <property type="entry name" value="Phosphatidylinositol 3-kinase Catalytic Subunit, Chain A, domain 1"/>
    <property type="match status" value="1"/>
</dbReference>
<feature type="domain" description="Ubiquitin-like" evidence="2">
    <location>
        <begin position="226"/>
        <end position="283"/>
    </location>
</feature>
<dbReference type="CDD" id="cd17039">
    <property type="entry name" value="Ubl_ubiquitin_like"/>
    <property type="match status" value="1"/>
</dbReference>
<proteinExistence type="predicted"/>
<dbReference type="PANTHER" id="PTHR14942">
    <property type="entry name" value="U11/U12 SMALL NUCLEAR RIBONUCLEOPROTEIN 25 KDA PROTEIN"/>
    <property type="match status" value="1"/>
</dbReference>
<dbReference type="AlphaFoldDB" id="A0AAE0INA0"/>
<evidence type="ECO:0000313" key="5">
    <source>
        <dbReference type="Proteomes" id="UP001286456"/>
    </source>
</evidence>
<dbReference type="PROSITE" id="PS50053">
    <property type="entry name" value="UBIQUITIN_2"/>
    <property type="match status" value="1"/>
</dbReference>
<feature type="compositionally biased region" description="Low complexity" evidence="1">
    <location>
        <begin position="348"/>
        <end position="358"/>
    </location>
</feature>
<feature type="compositionally biased region" description="Basic residues" evidence="1">
    <location>
        <begin position="302"/>
        <end position="313"/>
    </location>
</feature>
<evidence type="ECO:0000259" key="3">
    <source>
        <dbReference type="PROSITE" id="PS51035"/>
    </source>
</evidence>
<protein>
    <submittedName>
        <fullName evidence="4">BAG domain-containing protein</fullName>
    </submittedName>
</protein>
<dbReference type="SUPFAM" id="SSF54236">
    <property type="entry name" value="Ubiquitin-like"/>
    <property type="match status" value="1"/>
</dbReference>
<reference evidence="4" key="2">
    <citation type="submission" date="2023-06" db="EMBL/GenBank/DDBJ databases">
        <authorList>
            <consortium name="Lawrence Berkeley National Laboratory"/>
            <person name="Haridas S."/>
            <person name="Hensen N."/>
            <person name="Bonometti L."/>
            <person name="Westerberg I."/>
            <person name="Brannstrom I.O."/>
            <person name="Guillou S."/>
            <person name="Cros-Aarteil S."/>
            <person name="Calhoun S."/>
            <person name="Kuo A."/>
            <person name="Mondo S."/>
            <person name="Pangilinan J."/>
            <person name="Riley R."/>
            <person name="Labutti K."/>
            <person name="Andreopoulos B."/>
            <person name="Lipzen A."/>
            <person name="Chen C."/>
            <person name="Yanf M."/>
            <person name="Daum C."/>
            <person name="Ng V."/>
            <person name="Clum A."/>
            <person name="Steindorff A."/>
            <person name="Ohm R."/>
            <person name="Martin F."/>
            <person name="Silar P."/>
            <person name="Natvig D."/>
            <person name="Lalanne C."/>
            <person name="Gautier V."/>
            <person name="Ament-Velasquez S.L."/>
            <person name="Kruys A."/>
            <person name="Hutchinson M.I."/>
            <person name="Powell A.J."/>
            <person name="Barry K."/>
            <person name="Miller A.N."/>
            <person name="Grigoriev I.V."/>
            <person name="Debuchy R."/>
            <person name="Gladieux P."/>
            <person name="Thoren M.H."/>
            <person name="Johannesson H."/>
        </authorList>
    </citation>
    <scope>NUCLEOTIDE SEQUENCE</scope>
    <source>
        <strain evidence="4">SMH4131-1</strain>
    </source>
</reference>
<feature type="region of interest" description="Disordered" evidence="1">
    <location>
        <begin position="283"/>
        <end position="360"/>
    </location>
</feature>
<dbReference type="EMBL" id="JAUEPO010000003">
    <property type="protein sequence ID" value="KAK3328073.1"/>
    <property type="molecule type" value="Genomic_DNA"/>
</dbReference>
<evidence type="ECO:0000313" key="4">
    <source>
        <dbReference type="EMBL" id="KAK3328073.1"/>
    </source>
</evidence>
<reference evidence="4" key="1">
    <citation type="journal article" date="2023" name="Mol. Phylogenet. Evol.">
        <title>Genome-scale phylogeny and comparative genomics of the fungal order Sordariales.</title>
        <authorList>
            <person name="Hensen N."/>
            <person name="Bonometti L."/>
            <person name="Westerberg I."/>
            <person name="Brannstrom I.O."/>
            <person name="Guillou S."/>
            <person name="Cros-Aarteil S."/>
            <person name="Calhoun S."/>
            <person name="Haridas S."/>
            <person name="Kuo A."/>
            <person name="Mondo S."/>
            <person name="Pangilinan J."/>
            <person name="Riley R."/>
            <person name="LaButti K."/>
            <person name="Andreopoulos B."/>
            <person name="Lipzen A."/>
            <person name="Chen C."/>
            <person name="Yan M."/>
            <person name="Daum C."/>
            <person name="Ng V."/>
            <person name="Clum A."/>
            <person name="Steindorff A."/>
            <person name="Ohm R.A."/>
            <person name="Martin F."/>
            <person name="Silar P."/>
            <person name="Natvig D.O."/>
            <person name="Lalanne C."/>
            <person name="Gautier V."/>
            <person name="Ament-Velasquez S.L."/>
            <person name="Kruys A."/>
            <person name="Hutchinson M.I."/>
            <person name="Powell A.J."/>
            <person name="Barry K."/>
            <person name="Miller A.N."/>
            <person name="Grigoriev I.V."/>
            <person name="Debuchy R."/>
            <person name="Gladieux P."/>
            <person name="Hiltunen Thoren M."/>
            <person name="Johannesson H."/>
        </authorList>
    </citation>
    <scope>NUCLEOTIDE SEQUENCE</scope>
    <source>
        <strain evidence="4">SMH4131-1</strain>
    </source>
</reference>
<dbReference type="PANTHER" id="PTHR14942:SF0">
    <property type="entry name" value="U11_U12 SMALL NUCLEAR RIBONUCLEOPROTEIN 25 KDA PROTEIN"/>
    <property type="match status" value="1"/>
</dbReference>
<dbReference type="InterPro" id="IPR000626">
    <property type="entry name" value="Ubiquitin-like_dom"/>
</dbReference>
<evidence type="ECO:0000259" key="2">
    <source>
        <dbReference type="PROSITE" id="PS50053"/>
    </source>
</evidence>
<dbReference type="Proteomes" id="UP001286456">
    <property type="component" value="Unassembled WGS sequence"/>
</dbReference>
<evidence type="ECO:0000256" key="1">
    <source>
        <dbReference type="SAM" id="MobiDB-lite"/>
    </source>
</evidence>
<name>A0AAE0INA0_9PEZI</name>
<dbReference type="InterPro" id="IPR039690">
    <property type="entry name" value="SNRNP25"/>
</dbReference>
<dbReference type="GO" id="GO:0000398">
    <property type="term" value="P:mRNA splicing, via spliceosome"/>
    <property type="evidence" value="ECO:0007669"/>
    <property type="project" value="InterPro"/>
</dbReference>
<dbReference type="SMART" id="SM00264">
    <property type="entry name" value="BAG"/>
    <property type="match status" value="1"/>
</dbReference>
<dbReference type="Pfam" id="PF02179">
    <property type="entry name" value="BAG"/>
    <property type="match status" value="1"/>
</dbReference>
<dbReference type="InterPro" id="IPR003103">
    <property type="entry name" value="BAG_domain"/>
</dbReference>
<dbReference type="GO" id="GO:0005681">
    <property type="term" value="C:spliceosomal complex"/>
    <property type="evidence" value="ECO:0007669"/>
    <property type="project" value="TreeGrafter"/>
</dbReference>
<gene>
    <name evidence="4" type="ORF">B0T19DRAFT_441992</name>
</gene>
<dbReference type="InterPro" id="IPR036533">
    <property type="entry name" value="BAG_dom_sf"/>
</dbReference>
<keyword evidence="5" id="KW-1185">Reference proteome</keyword>
<dbReference type="Gene3D" id="1.20.58.120">
    <property type="entry name" value="BAG domain"/>
    <property type="match status" value="1"/>
</dbReference>
<dbReference type="SUPFAM" id="SSF63491">
    <property type="entry name" value="BAG domain"/>
    <property type="match status" value="1"/>
</dbReference>
<organism evidence="4 5">
    <name type="scientific">Cercophora scortea</name>
    <dbReference type="NCBI Taxonomy" id="314031"/>
    <lineage>
        <taxon>Eukaryota</taxon>
        <taxon>Fungi</taxon>
        <taxon>Dikarya</taxon>
        <taxon>Ascomycota</taxon>
        <taxon>Pezizomycotina</taxon>
        <taxon>Sordariomycetes</taxon>
        <taxon>Sordariomycetidae</taxon>
        <taxon>Sordariales</taxon>
        <taxon>Lasiosphaeriaceae</taxon>
        <taxon>Cercophora</taxon>
    </lineage>
</organism>
<dbReference type="GO" id="GO:0051087">
    <property type="term" value="F:protein-folding chaperone binding"/>
    <property type="evidence" value="ECO:0007669"/>
    <property type="project" value="InterPro"/>
</dbReference>
<comment type="caution">
    <text evidence="4">The sequence shown here is derived from an EMBL/GenBank/DDBJ whole genome shotgun (WGS) entry which is preliminary data.</text>
</comment>
<dbReference type="InterPro" id="IPR029071">
    <property type="entry name" value="Ubiquitin-like_domsf"/>
</dbReference>